<gene>
    <name evidence="1" type="ORF">BC670_0075</name>
</gene>
<evidence type="ECO:0000313" key="1">
    <source>
        <dbReference type="EMBL" id="TQM39296.1"/>
    </source>
</evidence>
<protein>
    <submittedName>
        <fullName evidence="1">Uncharacterized protein</fullName>
    </submittedName>
</protein>
<sequence length="163" mass="19698">MKNKIIAFISFIAIFSTLIYRVNTTRTTINGESFYFGFYKFEIIKSKDTNNNKIKEINIIDYTYSTYYNQYHIDFRVPLNDVLSSDFINFGEKNNTNYLIKNFLIRNKYNTLYFEPKNNSLKMRIEKISNHKYKFYFDGLLYSINNKDSIKLNSFMFFNVEDY</sequence>
<name>A0A543FZN5_9FLAO</name>
<proteinExistence type="predicted"/>
<dbReference type="RefSeq" id="WP_089081294.1">
    <property type="nucleotide sequence ID" value="NZ_VFPJ01000001.1"/>
</dbReference>
<organism evidence="1 2">
    <name type="scientific">Flavobacterium branchiophilum</name>
    <dbReference type="NCBI Taxonomy" id="55197"/>
    <lineage>
        <taxon>Bacteria</taxon>
        <taxon>Pseudomonadati</taxon>
        <taxon>Bacteroidota</taxon>
        <taxon>Flavobacteriia</taxon>
        <taxon>Flavobacteriales</taxon>
        <taxon>Flavobacteriaceae</taxon>
        <taxon>Flavobacterium</taxon>
    </lineage>
</organism>
<dbReference type="EMBL" id="VFPJ01000001">
    <property type="protein sequence ID" value="TQM39296.1"/>
    <property type="molecule type" value="Genomic_DNA"/>
</dbReference>
<evidence type="ECO:0000313" key="2">
    <source>
        <dbReference type="Proteomes" id="UP000320773"/>
    </source>
</evidence>
<accession>A0A543FZN5</accession>
<reference evidence="1 2" key="1">
    <citation type="submission" date="2019-06" db="EMBL/GenBank/DDBJ databases">
        <title>Genomic Encyclopedia of Archaeal and Bacterial Type Strains, Phase II (KMG-II): from individual species to whole genera.</title>
        <authorList>
            <person name="Goeker M."/>
        </authorList>
    </citation>
    <scope>NUCLEOTIDE SEQUENCE [LARGE SCALE GENOMIC DNA]</scope>
    <source>
        <strain evidence="1 2">DSM 24789</strain>
    </source>
</reference>
<dbReference type="AlphaFoldDB" id="A0A543FZN5"/>
<comment type="caution">
    <text evidence="1">The sequence shown here is derived from an EMBL/GenBank/DDBJ whole genome shotgun (WGS) entry which is preliminary data.</text>
</comment>
<dbReference type="Proteomes" id="UP000320773">
    <property type="component" value="Unassembled WGS sequence"/>
</dbReference>